<gene>
    <name evidence="3" type="ORF">BJBARM4_0839</name>
</gene>
<keyword evidence="1" id="KW-0812">Transmembrane</keyword>
<feature type="domain" description="DUF2341" evidence="2">
    <location>
        <begin position="208"/>
        <end position="256"/>
    </location>
</feature>
<evidence type="ECO:0000259" key="2">
    <source>
        <dbReference type="Pfam" id="PF10102"/>
    </source>
</evidence>
<proteinExistence type="predicted"/>
<protein>
    <recommendedName>
        <fullName evidence="2">DUF2341 domain-containing protein</fullName>
    </recommendedName>
</protein>
<reference evidence="3 4" key="1">
    <citation type="journal article" date="2010" name="Proc. Natl. Acad. Sci. U.S.A.">
        <title>Enigmatic, ultrasmall, uncultivated Archaea.</title>
        <authorList>
            <person name="Baker B.J."/>
            <person name="Comolli L.R."/>
            <person name="Dick G.J."/>
            <person name="Hauser L.J."/>
            <person name="Hyatt D."/>
            <person name="Dill B.D."/>
            <person name="Land M.L."/>
            <person name="Verberkmoes N.C."/>
            <person name="Hettich R.L."/>
            <person name="Banfield J.F."/>
        </authorList>
    </citation>
    <scope>NUCLEOTIDE SEQUENCE [LARGE SCALE GENOMIC DNA]</scope>
</reference>
<dbReference type="Pfam" id="PF10102">
    <property type="entry name" value="DUF2341"/>
    <property type="match status" value="1"/>
</dbReference>
<keyword evidence="1" id="KW-0472">Membrane</keyword>
<evidence type="ECO:0000313" key="4">
    <source>
        <dbReference type="Proteomes" id="UP000009375"/>
    </source>
</evidence>
<keyword evidence="1" id="KW-1133">Transmembrane helix</keyword>
<name>D2EGE0_PARA4</name>
<accession>D2EGE0</accession>
<dbReference type="EMBL" id="GG730073">
    <property type="protein sequence ID" value="EEZ92579.1"/>
    <property type="molecule type" value="Genomic_DNA"/>
</dbReference>
<evidence type="ECO:0000256" key="1">
    <source>
        <dbReference type="SAM" id="Phobius"/>
    </source>
</evidence>
<feature type="transmembrane region" description="Helical" evidence="1">
    <location>
        <begin position="16"/>
        <end position="37"/>
    </location>
</feature>
<sequence length="495" mass="53112">MRLTHKSQSALEYMMTYGWAILIIVIVAVILYSMGIFNPSSSVTFTSSGFSPFVIQSTVCTADGLAFSVLAGPISSQVVQINRVYLTSASGTNSTSVSYILPKAVTLASGSSTLIVIPGIHCSAVGIKFSSSGSIEYSYSTPAGNEVLNATGTITGTTSSAPAKLPSSIEYFIPITISNKQSSATSTPFQQMVNMSYAVYKGYANKTFNNVEFFYSNGTIIPSWLENYSYSKNALYWIKTGSIPASSSITVYMGFAPTSTNLFNTVNVGEAPQLSATYAEYDDGANVFNFYDNFAGTSLNTTKWNSYGSDQTSGSLSGISVNNSLSLTGGGTAGLSHETWIADTNIQWNSNIILDVYEDSPSASTTFRWGMTNTVPGTYFGGNPAFGIQAYKDGNWYTNAYSSAAIQNKIGSYPTNTYNIYSISATESRIIYYLNSYSSAPNAGQTITTNIPAFSSTIFLALTNAYTNPIYVRWVRTRAYPPNGVMPSVTFGTVS</sequence>
<evidence type="ECO:0000313" key="3">
    <source>
        <dbReference type="EMBL" id="EEZ92579.1"/>
    </source>
</evidence>
<dbReference type="AlphaFoldDB" id="D2EGE0"/>
<organism evidence="3 4">
    <name type="scientific">Candidatus Parvarchaeum acidiphilum ARMAN-4</name>
    <dbReference type="NCBI Taxonomy" id="662760"/>
    <lineage>
        <taxon>Archaea</taxon>
        <taxon>Candidatus Parvarchaeota</taxon>
        <taxon>Candidatus Parvarchaeum</taxon>
    </lineage>
</organism>
<dbReference type="Proteomes" id="UP000009375">
    <property type="component" value="Unassembled WGS sequence"/>
</dbReference>
<dbReference type="InterPro" id="IPR018765">
    <property type="entry name" value="DUF2341"/>
</dbReference>